<protein>
    <recommendedName>
        <fullName evidence="3">ShKT domain-containing protein</fullName>
    </recommendedName>
</protein>
<evidence type="ECO:0000256" key="2">
    <source>
        <dbReference type="SAM" id="SignalP"/>
    </source>
</evidence>
<accession>A0A0K2SWC2</accession>
<evidence type="ECO:0000259" key="3">
    <source>
        <dbReference type="PROSITE" id="PS51670"/>
    </source>
</evidence>
<feature type="non-terminal residue" evidence="4">
    <location>
        <position position="1"/>
    </location>
</feature>
<feature type="chain" id="PRO_5005487187" description="ShKT domain-containing protein" evidence="2">
    <location>
        <begin position="23"/>
        <end position="132"/>
    </location>
</feature>
<reference evidence="4" key="1">
    <citation type="submission" date="2014-05" db="EMBL/GenBank/DDBJ databases">
        <authorList>
            <person name="Chronopoulou M."/>
        </authorList>
    </citation>
    <scope>NUCLEOTIDE SEQUENCE</scope>
    <source>
        <tissue evidence="4">Whole organism</tissue>
    </source>
</reference>
<evidence type="ECO:0000313" key="4">
    <source>
        <dbReference type="EMBL" id="CDW17810.1"/>
    </source>
</evidence>
<keyword evidence="2" id="KW-0732">Signal</keyword>
<evidence type="ECO:0000256" key="1">
    <source>
        <dbReference type="PROSITE-ProRule" id="PRU01005"/>
    </source>
</evidence>
<feature type="disulfide bond" evidence="1">
    <location>
        <begin position="112"/>
        <end position="125"/>
    </location>
</feature>
<dbReference type="PROSITE" id="PS51670">
    <property type="entry name" value="SHKT"/>
    <property type="match status" value="1"/>
</dbReference>
<organism evidence="4">
    <name type="scientific">Lepeophtheirus salmonis</name>
    <name type="common">Salmon louse</name>
    <name type="synonym">Caligus salmonis</name>
    <dbReference type="NCBI Taxonomy" id="72036"/>
    <lineage>
        <taxon>Eukaryota</taxon>
        <taxon>Metazoa</taxon>
        <taxon>Ecdysozoa</taxon>
        <taxon>Arthropoda</taxon>
        <taxon>Crustacea</taxon>
        <taxon>Multicrustacea</taxon>
        <taxon>Hexanauplia</taxon>
        <taxon>Copepoda</taxon>
        <taxon>Siphonostomatoida</taxon>
        <taxon>Caligidae</taxon>
        <taxon>Lepeophtheirus</taxon>
    </lineage>
</organism>
<dbReference type="InterPro" id="IPR003582">
    <property type="entry name" value="ShKT_dom"/>
</dbReference>
<name>A0A0K2SWC2_LEPSM</name>
<feature type="domain" description="ShKT" evidence="3">
    <location>
        <begin position="96"/>
        <end position="128"/>
    </location>
</feature>
<dbReference type="SMART" id="SM00254">
    <property type="entry name" value="ShKT"/>
    <property type="match status" value="3"/>
</dbReference>
<dbReference type="EMBL" id="HACA01000449">
    <property type="protein sequence ID" value="CDW17810.1"/>
    <property type="molecule type" value="Transcribed_RNA"/>
</dbReference>
<sequence>QKVIIKTKFFILLAFFVHRGYGRLTNTTCYDEERCTTQKNCNNIETQFSCPVSCGLCEATCKDSEAFCFPNPSYCTTYASDFVPKCPKTCGTCDVCEDLVKTEHCKKWKTRCSEDLVLYSCKKTCGTCSSTK</sequence>
<dbReference type="Pfam" id="PF01549">
    <property type="entry name" value="ShK"/>
    <property type="match status" value="2"/>
</dbReference>
<proteinExistence type="predicted"/>
<dbReference type="AlphaFoldDB" id="A0A0K2SWC2"/>
<feature type="signal peptide" evidence="2">
    <location>
        <begin position="1"/>
        <end position="22"/>
    </location>
</feature>
<comment type="caution">
    <text evidence="1">Lacks conserved residue(s) required for the propagation of feature annotation.</text>
</comment>
<keyword evidence="1" id="KW-1015">Disulfide bond</keyword>